<feature type="transmembrane region" description="Helical" evidence="6">
    <location>
        <begin position="7"/>
        <end position="29"/>
    </location>
</feature>
<dbReference type="GO" id="GO:0051539">
    <property type="term" value="F:4 iron, 4 sulfur cluster binding"/>
    <property type="evidence" value="ECO:0007669"/>
    <property type="project" value="UniProtKB-KW"/>
</dbReference>
<gene>
    <name evidence="7" type="ORF">FPZ49_14285</name>
</gene>
<dbReference type="PANTHER" id="PTHR43498">
    <property type="entry name" value="FERREDOXIN:COB-COM HETERODISULFIDE REDUCTASE SUBUNIT A"/>
    <property type="match status" value="1"/>
</dbReference>
<name>A0A559KB34_9BACL</name>
<accession>A0A559KB34</accession>
<evidence type="ECO:0000313" key="8">
    <source>
        <dbReference type="Proteomes" id="UP000317036"/>
    </source>
</evidence>
<dbReference type="SUPFAM" id="SSF51905">
    <property type="entry name" value="FAD/NAD(P)-binding domain"/>
    <property type="match status" value="1"/>
</dbReference>
<dbReference type="GO" id="GO:0016491">
    <property type="term" value="F:oxidoreductase activity"/>
    <property type="evidence" value="ECO:0007669"/>
    <property type="project" value="UniProtKB-KW"/>
</dbReference>
<evidence type="ECO:0000256" key="1">
    <source>
        <dbReference type="ARBA" id="ARBA00022485"/>
    </source>
</evidence>
<evidence type="ECO:0000256" key="3">
    <source>
        <dbReference type="ARBA" id="ARBA00023002"/>
    </source>
</evidence>
<sequence length="623" mass="69785">MGKKRWVLAAIGIVLMGAVGIGCMLGMTARDSDGSFVFRNPFSKQVDVVVIGTELEGMYLARRAKQEGLKVLILEPRSRLGGQLLQGEMLYLDGVYNDQGDSLVQGGMKELFHLYEEGQVRNKAQFAAYFHRLVQGIPLEKGVSLEDVVVTDGKVTALQYGKDGKQDWVYPTYVVDNSDQAALLRKLNLQPLPGLESLYGTGTGNREFMSATYMMKFKGVDWHTFYSRFWKLDKMERSSLYGPDTYVDSNIAYGFPPIVGKYKLQHPDMLNLRGLNILNQGNGEVIINALQVYDVDPSRPETVERGKQAAREEMPSILAHLRKHLAGYENAELNGEPQELYIREYYHYPTEYVLQASDLMSGRMFWDNVSIGGYFMDIQGSRSNREGFAIGKPDQYGMPLRSYLIRGYDNVITAGKMVGSTVVAYGSTRIQPNGALAAESIGVLLGRMKGRSLKTVTKAEMTAFQADLNKKYRIQVAPVEAKNKISHLTEEQKKQLDEGKLTLLGEGVAARHLPFMQVSLNGTEVRYTGGLKPLAIEDRPWAPLQETFRLLGAVQVRYDVDSKRVTYSLAQNPQVEYATWLPVHVLNNFALVDMGEAAKLLGYRLDWDSARMVAKLERASDEL</sequence>
<keyword evidence="1" id="KW-0004">4Fe-4S</keyword>
<dbReference type="Proteomes" id="UP000317036">
    <property type="component" value="Unassembled WGS sequence"/>
</dbReference>
<dbReference type="InterPro" id="IPR036188">
    <property type="entry name" value="FAD/NAD-bd_sf"/>
</dbReference>
<keyword evidence="6" id="KW-0472">Membrane</keyword>
<reference evidence="7 8" key="1">
    <citation type="submission" date="2019-07" db="EMBL/GenBank/DDBJ databases">
        <authorList>
            <person name="Kim J."/>
        </authorList>
    </citation>
    <scope>NUCLEOTIDE SEQUENCE [LARGE SCALE GENOMIC DNA]</scope>
    <source>
        <strain evidence="7 8">JC52</strain>
    </source>
</reference>
<evidence type="ECO:0000313" key="7">
    <source>
        <dbReference type="EMBL" id="TVY09346.1"/>
    </source>
</evidence>
<dbReference type="Pfam" id="PF12831">
    <property type="entry name" value="FAD_oxidored"/>
    <property type="match status" value="1"/>
</dbReference>
<evidence type="ECO:0000256" key="6">
    <source>
        <dbReference type="SAM" id="Phobius"/>
    </source>
</evidence>
<keyword evidence="2" id="KW-0479">Metal-binding</keyword>
<keyword evidence="3" id="KW-0560">Oxidoreductase</keyword>
<organism evidence="7 8">
    <name type="scientific">Paenibacillus cremeus</name>
    <dbReference type="NCBI Taxonomy" id="2163881"/>
    <lineage>
        <taxon>Bacteria</taxon>
        <taxon>Bacillati</taxon>
        <taxon>Bacillota</taxon>
        <taxon>Bacilli</taxon>
        <taxon>Bacillales</taxon>
        <taxon>Paenibacillaceae</taxon>
        <taxon>Paenibacillus</taxon>
    </lineage>
</organism>
<dbReference type="PANTHER" id="PTHR43498:SF1">
    <property type="entry name" value="COB--COM HETERODISULFIDE REDUCTASE IRON-SULFUR SUBUNIT A"/>
    <property type="match status" value="1"/>
</dbReference>
<dbReference type="AlphaFoldDB" id="A0A559KB34"/>
<protein>
    <submittedName>
        <fullName evidence="7">FAD-dependent oxidoreductase</fullName>
    </submittedName>
</protein>
<dbReference type="EMBL" id="VNJI01000015">
    <property type="protein sequence ID" value="TVY09346.1"/>
    <property type="molecule type" value="Genomic_DNA"/>
</dbReference>
<evidence type="ECO:0000256" key="4">
    <source>
        <dbReference type="ARBA" id="ARBA00023004"/>
    </source>
</evidence>
<dbReference type="PROSITE" id="PS51257">
    <property type="entry name" value="PROKAR_LIPOPROTEIN"/>
    <property type="match status" value="1"/>
</dbReference>
<dbReference type="InterPro" id="IPR039650">
    <property type="entry name" value="HdrA-like"/>
</dbReference>
<comment type="caution">
    <text evidence="7">The sequence shown here is derived from an EMBL/GenBank/DDBJ whole genome shotgun (WGS) entry which is preliminary data.</text>
</comment>
<keyword evidence="6" id="KW-0812">Transmembrane</keyword>
<dbReference type="GO" id="GO:0046872">
    <property type="term" value="F:metal ion binding"/>
    <property type="evidence" value="ECO:0007669"/>
    <property type="project" value="UniProtKB-KW"/>
</dbReference>
<dbReference type="OrthoDB" id="2487219at2"/>
<evidence type="ECO:0000256" key="2">
    <source>
        <dbReference type="ARBA" id="ARBA00022723"/>
    </source>
</evidence>
<keyword evidence="6" id="KW-1133">Transmembrane helix</keyword>
<keyword evidence="5" id="KW-0411">Iron-sulfur</keyword>
<dbReference type="RefSeq" id="WP_144847739.1">
    <property type="nucleotide sequence ID" value="NZ_VNJI01000015.1"/>
</dbReference>
<keyword evidence="8" id="KW-1185">Reference proteome</keyword>
<dbReference type="Gene3D" id="3.50.50.60">
    <property type="entry name" value="FAD/NAD(P)-binding domain"/>
    <property type="match status" value="1"/>
</dbReference>
<keyword evidence="4" id="KW-0408">Iron</keyword>
<proteinExistence type="predicted"/>
<evidence type="ECO:0000256" key="5">
    <source>
        <dbReference type="ARBA" id="ARBA00023014"/>
    </source>
</evidence>